<proteinExistence type="predicted"/>
<sequence length="47" mass="5335">MQAVTKIHGLARKWLCPSSGFDGWNAIVFNRVERAGRRKLRTEDCCG</sequence>
<reference evidence="1" key="1">
    <citation type="submission" date="2018-02" db="EMBL/GenBank/DDBJ databases">
        <title>Rhizophora mucronata_Transcriptome.</title>
        <authorList>
            <person name="Meera S.P."/>
            <person name="Sreeshan A."/>
            <person name="Augustine A."/>
        </authorList>
    </citation>
    <scope>NUCLEOTIDE SEQUENCE</scope>
    <source>
        <tissue evidence="1">Leaf</tissue>
    </source>
</reference>
<protein>
    <submittedName>
        <fullName evidence="1">Uncharacterized protein</fullName>
    </submittedName>
</protein>
<dbReference type="EMBL" id="GGEC01047302">
    <property type="protein sequence ID" value="MBX27786.1"/>
    <property type="molecule type" value="Transcribed_RNA"/>
</dbReference>
<dbReference type="AlphaFoldDB" id="A0A2P2MC23"/>
<accession>A0A2P2MC23</accession>
<name>A0A2P2MC23_RHIMU</name>
<evidence type="ECO:0000313" key="1">
    <source>
        <dbReference type="EMBL" id="MBX27786.1"/>
    </source>
</evidence>
<organism evidence="1">
    <name type="scientific">Rhizophora mucronata</name>
    <name type="common">Asiatic mangrove</name>
    <dbReference type="NCBI Taxonomy" id="61149"/>
    <lineage>
        <taxon>Eukaryota</taxon>
        <taxon>Viridiplantae</taxon>
        <taxon>Streptophyta</taxon>
        <taxon>Embryophyta</taxon>
        <taxon>Tracheophyta</taxon>
        <taxon>Spermatophyta</taxon>
        <taxon>Magnoliopsida</taxon>
        <taxon>eudicotyledons</taxon>
        <taxon>Gunneridae</taxon>
        <taxon>Pentapetalae</taxon>
        <taxon>rosids</taxon>
        <taxon>fabids</taxon>
        <taxon>Malpighiales</taxon>
        <taxon>Rhizophoraceae</taxon>
        <taxon>Rhizophora</taxon>
    </lineage>
</organism>